<dbReference type="GO" id="GO:0009279">
    <property type="term" value="C:cell outer membrane"/>
    <property type="evidence" value="ECO:0007669"/>
    <property type="project" value="UniProtKB-SubCell"/>
</dbReference>
<evidence type="ECO:0000313" key="8">
    <source>
        <dbReference type="Proteomes" id="UP000198480"/>
    </source>
</evidence>
<evidence type="ECO:0000313" key="7">
    <source>
        <dbReference type="EMBL" id="SNS48105.1"/>
    </source>
</evidence>
<dbReference type="Gene3D" id="2.60.40.1120">
    <property type="entry name" value="Carboxypeptidase-like, regulatory domain"/>
    <property type="match status" value="1"/>
</dbReference>
<dbReference type="PANTHER" id="PTHR40980:SF4">
    <property type="entry name" value="TONB-DEPENDENT RECEPTOR-LIKE BETA-BARREL DOMAIN-CONTAINING PROTEIN"/>
    <property type="match status" value="1"/>
</dbReference>
<dbReference type="InterPro" id="IPR041700">
    <property type="entry name" value="OMP_b-brl_3"/>
</dbReference>
<evidence type="ECO:0000256" key="1">
    <source>
        <dbReference type="ARBA" id="ARBA00004442"/>
    </source>
</evidence>
<evidence type="ECO:0000259" key="6">
    <source>
        <dbReference type="Pfam" id="PF14905"/>
    </source>
</evidence>
<dbReference type="Pfam" id="PF07715">
    <property type="entry name" value="Plug"/>
    <property type="match status" value="1"/>
</dbReference>
<dbReference type="Pfam" id="PF14905">
    <property type="entry name" value="OMP_b-brl_3"/>
    <property type="match status" value="1"/>
</dbReference>
<evidence type="ECO:0000259" key="5">
    <source>
        <dbReference type="Pfam" id="PF07715"/>
    </source>
</evidence>
<gene>
    <name evidence="7" type="ORF">SAMN06295967_110122</name>
</gene>
<dbReference type="EMBL" id="FZOK01000010">
    <property type="protein sequence ID" value="SNS48105.1"/>
    <property type="molecule type" value="Genomic_DNA"/>
</dbReference>
<dbReference type="Pfam" id="PF13620">
    <property type="entry name" value="CarboxypepD_reg"/>
    <property type="match status" value="1"/>
</dbReference>
<dbReference type="Gene3D" id="2.40.170.20">
    <property type="entry name" value="TonB-dependent receptor, beta-barrel domain"/>
    <property type="match status" value="1"/>
</dbReference>
<evidence type="ECO:0000256" key="2">
    <source>
        <dbReference type="ARBA" id="ARBA00023136"/>
    </source>
</evidence>
<feature type="domain" description="TonB-dependent receptor plug" evidence="5">
    <location>
        <begin position="127"/>
        <end position="215"/>
    </location>
</feature>
<sequence length="813" mass="91910">MKYIFSILLIPLLSFNAFAQTNVKGKIIDSLDDPIPFALVSFLDKSGEKLLSSTVADEVGLFQITLEPNTYQMVVSFMGFKELVVPEIKVTGQNLDLGQFKLEESVQELAEYQVEGKSFAIQQTVGKQIFSSSDFEAAVGGNVTDILRNLPSISINGEGELTLRGATGFLLLLNGKPVQGDPMSILGQLPANIIENIEITTSPSSKFDADGKAGVINILTKKGTIDGLSLVMNGFAGAPSLDLHDNQNQPRRYNADFTLNYIKNKWDIAIGADYNRNDIAGFRNGTIEVLRGDTLTSSISSGERSYRRSSYSYRGLVSYNWNDLHKTSASINAGAKRELRTADLLYNQSRRRASNPMAFENFPYFNENGRERNSDFLIIQMDHSWKISKTSKVDASFLYEKTELGGPTININRNPENPLDVYDLQRMEEFNPLEGFRANIDFENKLSDNLDLMAGYQFRRLKHTGVFEFFERQFDIGRDNLLPEFSSDILLERNIHAFYSQINGKKSNKLDYSVGLRLEKTERDFLDNTNSENYNLSLLNVFPNLNLNYAMGDYSFNFAYSRRIDRTITSMMNPFFARRHAEVLEVGDPELLPEFTDALEIGGKKLFDKGSLFMTSYYRRTTNSINRINAVFNDSILLRVYTNAGVSNVLGLETGTEYEFTDWAKIYFGANIFYFNIQGELMGEPRSNSSLNSSFDINTTIGLTKGFTMVFNFNYLSRTVTFQGEESSFFSPNLSLKKSLPRAKLDLALHWRNIGLGMINSNRQTISGSGRGFFTSTEYISERDIVAFSISYRLNQINKLLRFSKSEFGDKEY</sequence>
<evidence type="ECO:0000256" key="3">
    <source>
        <dbReference type="ARBA" id="ARBA00023237"/>
    </source>
</evidence>
<keyword evidence="7" id="KW-0675">Receptor</keyword>
<keyword evidence="3" id="KW-0998">Cell outer membrane</keyword>
<keyword evidence="2" id="KW-0472">Membrane</keyword>
<dbReference type="InterPro" id="IPR008969">
    <property type="entry name" value="CarboxyPept-like_regulatory"/>
</dbReference>
<dbReference type="InterPro" id="IPR037066">
    <property type="entry name" value="Plug_dom_sf"/>
</dbReference>
<dbReference type="InterPro" id="IPR012910">
    <property type="entry name" value="Plug_dom"/>
</dbReference>
<evidence type="ECO:0000256" key="4">
    <source>
        <dbReference type="SAM" id="SignalP"/>
    </source>
</evidence>
<name>A0A239ETY0_9BACT</name>
<protein>
    <submittedName>
        <fullName evidence="7">Outer membrane receptor proteins, mostly Fe transport</fullName>
    </submittedName>
</protein>
<accession>A0A239ETY0</accession>
<dbReference type="Proteomes" id="UP000198480">
    <property type="component" value="Unassembled WGS sequence"/>
</dbReference>
<dbReference type="PANTHER" id="PTHR40980">
    <property type="entry name" value="PLUG DOMAIN-CONTAINING PROTEIN"/>
    <property type="match status" value="1"/>
</dbReference>
<dbReference type="SUPFAM" id="SSF56935">
    <property type="entry name" value="Porins"/>
    <property type="match status" value="1"/>
</dbReference>
<feature type="signal peptide" evidence="4">
    <location>
        <begin position="1"/>
        <end position="19"/>
    </location>
</feature>
<keyword evidence="4" id="KW-0732">Signal</keyword>
<feature type="chain" id="PRO_5012489516" evidence="4">
    <location>
        <begin position="20"/>
        <end position="813"/>
    </location>
</feature>
<keyword evidence="8" id="KW-1185">Reference proteome</keyword>
<dbReference type="Gene3D" id="2.170.130.10">
    <property type="entry name" value="TonB-dependent receptor, plug domain"/>
    <property type="match status" value="1"/>
</dbReference>
<proteinExistence type="predicted"/>
<reference evidence="8" key="1">
    <citation type="submission" date="2017-06" db="EMBL/GenBank/DDBJ databases">
        <authorList>
            <person name="Varghese N."/>
            <person name="Submissions S."/>
        </authorList>
    </citation>
    <scope>NUCLEOTIDE SEQUENCE [LARGE SCALE GENOMIC DNA]</scope>
    <source>
        <strain evidence="8">5C</strain>
    </source>
</reference>
<dbReference type="SUPFAM" id="SSF49464">
    <property type="entry name" value="Carboxypeptidase regulatory domain-like"/>
    <property type="match status" value="1"/>
</dbReference>
<dbReference type="InterPro" id="IPR036942">
    <property type="entry name" value="Beta-barrel_TonB_sf"/>
</dbReference>
<organism evidence="7 8">
    <name type="scientific">Belliella buryatensis</name>
    <dbReference type="NCBI Taxonomy" id="1500549"/>
    <lineage>
        <taxon>Bacteria</taxon>
        <taxon>Pseudomonadati</taxon>
        <taxon>Bacteroidota</taxon>
        <taxon>Cytophagia</taxon>
        <taxon>Cytophagales</taxon>
        <taxon>Cyclobacteriaceae</taxon>
        <taxon>Belliella</taxon>
    </lineage>
</organism>
<comment type="subcellular location">
    <subcellularLocation>
        <location evidence="1">Cell outer membrane</location>
    </subcellularLocation>
</comment>
<dbReference type="OrthoDB" id="972646at2"/>
<dbReference type="RefSeq" id="WP_089241099.1">
    <property type="nucleotide sequence ID" value="NZ_FZOK01000010.1"/>
</dbReference>
<feature type="domain" description="Outer membrane protein beta-barrel" evidence="6">
    <location>
        <begin position="389"/>
        <end position="792"/>
    </location>
</feature>
<dbReference type="AlphaFoldDB" id="A0A239ETY0"/>